<evidence type="ECO:0000313" key="10">
    <source>
        <dbReference type="Proteomes" id="UP000201169"/>
    </source>
</evidence>
<accession>A0A222MXN1</accession>
<evidence type="ECO:0000256" key="6">
    <source>
        <dbReference type="ARBA" id="ARBA00022989"/>
    </source>
</evidence>
<proteinExistence type="inferred from homology"/>
<dbReference type="GO" id="GO:0005886">
    <property type="term" value="C:plasma membrane"/>
    <property type="evidence" value="ECO:0007669"/>
    <property type="project" value="UniProtKB-SubCell"/>
</dbReference>
<feature type="transmembrane region" description="Helical" evidence="8">
    <location>
        <begin position="192"/>
        <end position="222"/>
    </location>
</feature>
<keyword evidence="7 8" id="KW-0472">Membrane</keyword>
<organism evidence="9 10">
    <name type="scientific">Campylobacter avium LMG 24591</name>
    <dbReference type="NCBI Taxonomy" id="522484"/>
    <lineage>
        <taxon>Bacteria</taxon>
        <taxon>Pseudomonadati</taxon>
        <taxon>Campylobacterota</taxon>
        <taxon>Epsilonproteobacteria</taxon>
        <taxon>Campylobacterales</taxon>
        <taxon>Campylobacteraceae</taxon>
        <taxon>Campylobacter</taxon>
    </lineage>
</organism>
<feature type="transmembrane region" description="Helical" evidence="8">
    <location>
        <begin position="12"/>
        <end position="38"/>
    </location>
</feature>
<dbReference type="PANTHER" id="PTHR30269:SF0">
    <property type="entry name" value="MEMBRANE TRANSPORTER PROTEIN YFCA-RELATED"/>
    <property type="match status" value="1"/>
</dbReference>
<comment type="similarity">
    <text evidence="2 8">Belongs to the 4-toluene sulfonate uptake permease (TSUP) (TC 2.A.102) family.</text>
</comment>
<name>A0A222MXN1_9BACT</name>
<feature type="transmembrane region" description="Helical" evidence="8">
    <location>
        <begin position="79"/>
        <end position="98"/>
    </location>
</feature>
<dbReference type="PANTHER" id="PTHR30269">
    <property type="entry name" value="TRANSMEMBRANE PROTEIN YFCA"/>
    <property type="match status" value="1"/>
</dbReference>
<evidence type="ECO:0000256" key="1">
    <source>
        <dbReference type="ARBA" id="ARBA00004651"/>
    </source>
</evidence>
<dbReference type="OrthoDB" id="554695at2"/>
<evidence type="ECO:0000256" key="5">
    <source>
        <dbReference type="ARBA" id="ARBA00022692"/>
    </source>
</evidence>
<dbReference type="KEGG" id="cavi:CAV_1268"/>
<dbReference type="AlphaFoldDB" id="A0A222MXN1"/>
<feature type="transmembrane region" description="Helical" evidence="8">
    <location>
        <begin position="234"/>
        <end position="252"/>
    </location>
</feature>
<comment type="subcellular location">
    <subcellularLocation>
        <location evidence="1 8">Cell membrane</location>
        <topology evidence="1 8">Multi-pass membrane protein</topology>
    </subcellularLocation>
</comment>
<evidence type="ECO:0000256" key="4">
    <source>
        <dbReference type="ARBA" id="ARBA00022475"/>
    </source>
</evidence>
<keyword evidence="5 8" id="KW-0812">Transmembrane</keyword>
<dbReference type="InterPro" id="IPR052017">
    <property type="entry name" value="TSUP"/>
</dbReference>
<gene>
    <name evidence="9" type="ORF">CAV_1268</name>
</gene>
<dbReference type="EMBL" id="CP022347">
    <property type="protein sequence ID" value="ASQ30894.1"/>
    <property type="molecule type" value="Genomic_DNA"/>
</dbReference>
<dbReference type="Pfam" id="PF01925">
    <property type="entry name" value="TauE"/>
    <property type="match status" value="1"/>
</dbReference>
<feature type="transmembrane region" description="Helical" evidence="8">
    <location>
        <begin position="104"/>
        <end position="122"/>
    </location>
</feature>
<dbReference type="Proteomes" id="UP000201169">
    <property type="component" value="Chromosome"/>
</dbReference>
<dbReference type="RefSeq" id="WP_094325691.1">
    <property type="nucleotide sequence ID" value="NZ_CP022347.1"/>
</dbReference>
<feature type="transmembrane region" description="Helical" evidence="8">
    <location>
        <begin position="143"/>
        <end position="172"/>
    </location>
</feature>
<sequence length="259" mass="28242">MDITNFELETIYYFILFFIAILAAFIDSIVGGGGLITLPALMASGIPSHLALSTNKLQSVFGSFTASASYFKSRSMPHLAWGVFFTGLGAGLGAYTVLLINDKHLKLIILILLTITFLYTVLKPSLGKKASKPKMKNIKLFHILCGTSIGFYDGFLGPGTGSFLIFACVLLLGYDMKRASINTKILNFSSNVVSLAVFLWHYEVMFLLGVVMGCGQIIGAFVGAKLVLKTNTKFIKILFIVVVGATIAKVSYDYFKSFF</sequence>
<evidence type="ECO:0000256" key="8">
    <source>
        <dbReference type="RuleBase" id="RU363041"/>
    </source>
</evidence>
<evidence type="ECO:0000256" key="2">
    <source>
        <dbReference type="ARBA" id="ARBA00009142"/>
    </source>
</evidence>
<keyword evidence="10" id="KW-1185">Reference proteome</keyword>
<keyword evidence="4 8" id="KW-1003">Cell membrane</keyword>
<evidence type="ECO:0000313" key="9">
    <source>
        <dbReference type="EMBL" id="ASQ30894.1"/>
    </source>
</evidence>
<protein>
    <recommendedName>
        <fullName evidence="8">Probable membrane transporter protein</fullName>
    </recommendedName>
</protein>
<evidence type="ECO:0000256" key="7">
    <source>
        <dbReference type="ARBA" id="ARBA00023136"/>
    </source>
</evidence>
<evidence type="ECO:0000256" key="3">
    <source>
        <dbReference type="ARBA" id="ARBA00022448"/>
    </source>
</evidence>
<reference evidence="9 10" key="1">
    <citation type="submission" date="2017-07" db="EMBL/GenBank/DDBJ databases">
        <title>Analysis of two Campylobacter avium genomes and identification of a novel hippuricase gene.</title>
        <authorList>
            <person name="Miller W.G."/>
            <person name="Chapman M.H."/>
            <person name="Yee E."/>
            <person name="Revez J."/>
            <person name="Bono J.L."/>
            <person name="Rossi M."/>
        </authorList>
    </citation>
    <scope>NUCLEOTIDE SEQUENCE [LARGE SCALE GENOMIC DNA]</scope>
    <source>
        <strain evidence="9 10">LMG 24591</strain>
    </source>
</reference>
<dbReference type="InterPro" id="IPR002781">
    <property type="entry name" value="TM_pro_TauE-like"/>
</dbReference>
<keyword evidence="6 8" id="KW-1133">Transmembrane helix</keyword>
<keyword evidence="3" id="KW-0813">Transport</keyword>